<keyword evidence="1" id="KW-1133">Transmembrane helix</keyword>
<evidence type="ECO:0000313" key="2">
    <source>
        <dbReference type="EMBL" id="MCI46031.1"/>
    </source>
</evidence>
<comment type="caution">
    <text evidence="2">The sequence shown here is derived from an EMBL/GenBank/DDBJ whole genome shotgun (WGS) entry which is preliminary data.</text>
</comment>
<feature type="non-terminal residue" evidence="2">
    <location>
        <position position="54"/>
    </location>
</feature>
<keyword evidence="1" id="KW-0472">Membrane</keyword>
<feature type="transmembrane region" description="Helical" evidence="1">
    <location>
        <begin position="20"/>
        <end position="40"/>
    </location>
</feature>
<proteinExistence type="predicted"/>
<sequence length="54" mass="5449">SRLATFGSSDGGIKTGVCLFGNAVVLGFGVVMGRAVVVFIDLSRSLVVEFGSGV</sequence>
<dbReference type="Proteomes" id="UP000265520">
    <property type="component" value="Unassembled WGS sequence"/>
</dbReference>
<protein>
    <submittedName>
        <fullName evidence="2">Uncharacterized protein</fullName>
    </submittedName>
</protein>
<evidence type="ECO:0000313" key="3">
    <source>
        <dbReference type="Proteomes" id="UP000265520"/>
    </source>
</evidence>
<keyword evidence="1" id="KW-0812">Transmembrane</keyword>
<name>A0A392SAV5_9FABA</name>
<accession>A0A392SAV5</accession>
<evidence type="ECO:0000256" key="1">
    <source>
        <dbReference type="SAM" id="Phobius"/>
    </source>
</evidence>
<organism evidence="2 3">
    <name type="scientific">Trifolium medium</name>
    <dbReference type="NCBI Taxonomy" id="97028"/>
    <lineage>
        <taxon>Eukaryota</taxon>
        <taxon>Viridiplantae</taxon>
        <taxon>Streptophyta</taxon>
        <taxon>Embryophyta</taxon>
        <taxon>Tracheophyta</taxon>
        <taxon>Spermatophyta</taxon>
        <taxon>Magnoliopsida</taxon>
        <taxon>eudicotyledons</taxon>
        <taxon>Gunneridae</taxon>
        <taxon>Pentapetalae</taxon>
        <taxon>rosids</taxon>
        <taxon>fabids</taxon>
        <taxon>Fabales</taxon>
        <taxon>Fabaceae</taxon>
        <taxon>Papilionoideae</taxon>
        <taxon>50 kb inversion clade</taxon>
        <taxon>NPAAA clade</taxon>
        <taxon>Hologalegina</taxon>
        <taxon>IRL clade</taxon>
        <taxon>Trifolieae</taxon>
        <taxon>Trifolium</taxon>
    </lineage>
</organism>
<reference evidence="2 3" key="1">
    <citation type="journal article" date="2018" name="Front. Plant Sci.">
        <title>Red Clover (Trifolium pratense) and Zigzag Clover (T. medium) - A Picture of Genomic Similarities and Differences.</title>
        <authorList>
            <person name="Dluhosova J."/>
            <person name="Istvanek J."/>
            <person name="Nedelnik J."/>
            <person name="Repkova J."/>
        </authorList>
    </citation>
    <scope>NUCLEOTIDE SEQUENCE [LARGE SCALE GENOMIC DNA]</scope>
    <source>
        <strain evidence="3">cv. 10/8</strain>
        <tissue evidence="2">Leaf</tissue>
    </source>
</reference>
<dbReference type="AlphaFoldDB" id="A0A392SAV5"/>
<dbReference type="EMBL" id="LXQA010351915">
    <property type="protein sequence ID" value="MCI46031.1"/>
    <property type="molecule type" value="Genomic_DNA"/>
</dbReference>
<keyword evidence="3" id="KW-1185">Reference proteome</keyword>
<feature type="non-terminal residue" evidence="2">
    <location>
        <position position="1"/>
    </location>
</feature>